<dbReference type="PANTHER" id="PTHR24166:SF48">
    <property type="entry name" value="PROTEIN VAPYRIN"/>
    <property type="match status" value="1"/>
</dbReference>
<sequence length="81" mass="8900">VGDTALIVAAREGNCNVVELLLKKGDDPSKSNFKGHTAHIEAAKEGHYDIVQLLLNNGADRSTASDLDHQNVEMYLYYLNN</sequence>
<feature type="repeat" description="ANK" evidence="3">
    <location>
        <begin position="34"/>
        <end position="66"/>
    </location>
</feature>
<accession>A0A1X7TE50</accession>
<keyword evidence="1" id="KW-0677">Repeat</keyword>
<dbReference type="PROSITE" id="PS50088">
    <property type="entry name" value="ANK_REPEAT"/>
    <property type="match status" value="2"/>
</dbReference>
<dbReference type="SMART" id="SM00248">
    <property type="entry name" value="ANK"/>
    <property type="match status" value="2"/>
</dbReference>
<dbReference type="AlphaFoldDB" id="A0A1X7TE50"/>
<dbReference type="InterPro" id="IPR002110">
    <property type="entry name" value="Ankyrin_rpt"/>
</dbReference>
<evidence type="ECO:0000313" key="4">
    <source>
        <dbReference type="EnsemblMetazoa" id="Aqu2.1.12896_001"/>
    </source>
</evidence>
<dbReference type="InterPro" id="IPR050889">
    <property type="entry name" value="Dendritic_Spine_Reg/Scaffold"/>
</dbReference>
<keyword evidence="2 3" id="KW-0040">ANK repeat</keyword>
<evidence type="ECO:0000256" key="1">
    <source>
        <dbReference type="ARBA" id="ARBA00022737"/>
    </source>
</evidence>
<evidence type="ECO:0000256" key="3">
    <source>
        <dbReference type="PROSITE-ProRule" id="PRU00023"/>
    </source>
</evidence>
<dbReference type="PRINTS" id="PR01415">
    <property type="entry name" value="ANKYRIN"/>
</dbReference>
<evidence type="ECO:0000256" key="2">
    <source>
        <dbReference type="ARBA" id="ARBA00023043"/>
    </source>
</evidence>
<name>A0A1X7TE50_AMPQE</name>
<dbReference type="InParanoid" id="A0A1X7TE50"/>
<protein>
    <submittedName>
        <fullName evidence="4">Uncharacterized protein</fullName>
    </submittedName>
</protein>
<feature type="repeat" description="ANK" evidence="3">
    <location>
        <begin position="1"/>
        <end position="33"/>
    </location>
</feature>
<dbReference type="PROSITE" id="PS50297">
    <property type="entry name" value="ANK_REP_REGION"/>
    <property type="match status" value="2"/>
</dbReference>
<dbReference type="SUPFAM" id="SSF48403">
    <property type="entry name" value="Ankyrin repeat"/>
    <property type="match status" value="1"/>
</dbReference>
<dbReference type="Pfam" id="PF12796">
    <property type="entry name" value="Ank_2"/>
    <property type="match status" value="1"/>
</dbReference>
<reference evidence="4" key="1">
    <citation type="submission" date="2017-05" db="UniProtKB">
        <authorList>
            <consortium name="EnsemblMetazoa"/>
        </authorList>
    </citation>
    <scope>IDENTIFICATION</scope>
</reference>
<dbReference type="PANTHER" id="PTHR24166">
    <property type="entry name" value="ROLLING PEBBLES, ISOFORM B"/>
    <property type="match status" value="1"/>
</dbReference>
<organism evidence="4">
    <name type="scientific">Amphimedon queenslandica</name>
    <name type="common">Sponge</name>
    <dbReference type="NCBI Taxonomy" id="400682"/>
    <lineage>
        <taxon>Eukaryota</taxon>
        <taxon>Metazoa</taxon>
        <taxon>Porifera</taxon>
        <taxon>Demospongiae</taxon>
        <taxon>Heteroscleromorpha</taxon>
        <taxon>Haplosclerida</taxon>
        <taxon>Niphatidae</taxon>
        <taxon>Amphimedon</taxon>
    </lineage>
</organism>
<proteinExistence type="predicted"/>
<dbReference type="Gene3D" id="1.25.40.20">
    <property type="entry name" value="Ankyrin repeat-containing domain"/>
    <property type="match status" value="1"/>
</dbReference>
<dbReference type="EnsemblMetazoa" id="Aqu2.1.12896_001">
    <property type="protein sequence ID" value="Aqu2.1.12896_001"/>
    <property type="gene ID" value="Aqu2.1.12896"/>
</dbReference>
<dbReference type="InterPro" id="IPR036770">
    <property type="entry name" value="Ankyrin_rpt-contain_sf"/>
</dbReference>